<comment type="caution">
    <text evidence="1">The sequence shown here is derived from an EMBL/GenBank/DDBJ whole genome shotgun (WGS) entry which is preliminary data.</text>
</comment>
<accession>A0AAD7EAB3</accession>
<protein>
    <recommendedName>
        <fullName evidence="3">Nudix hydrolase domain-containing protein</fullName>
    </recommendedName>
</protein>
<gene>
    <name evidence="1" type="ORF">DFH08DRAFT_825131</name>
</gene>
<name>A0AAD7EAB3_9AGAR</name>
<evidence type="ECO:0000313" key="1">
    <source>
        <dbReference type="EMBL" id="KAJ7305444.1"/>
    </source>
</evidence>
<dbReference type="EMBL" id="JARIHO010000097">
    <property type="protein sequence ID" value="KAJ7305444.1"/>
    <property type="molecule type" value="Genomic_DNA"/>
</dbReference>
<dbReference type="AlphaFoldDB" id="A0AAD7EAB3"/>
<dbReference type="Proteomes" id="UP001218218">
    <property type="component" value="Unassembled WGS sequence"/>
</dbReference>
<evidence type="ECO:0000313" key="2">
    <source>
        <dbReference type="Proteomes" id="UP001218218"/>
    </source>
</evidence>
<evidence type="ECO:0008006" key="3">
    <source>
        <dbReference type="Google" id="ProtNLM"/>
    </source>
</evidence>
<sequence>MTGNDKPSSTQGVVLVPVFVIPLRTQEVFLFRNTKMCQVVGSGQGRVEQCTYFAAVTRAEEELGNKLTDGAYPSRNTTLQYSNTTASTHPIPSGVHIDLRYIPTTPISRASIHRTAPHTPPSHHAAAASYPLPTTVFTAHKHNLASTTLRDENDPHLAFDALGLFWPELWSILVCKIFSLSVSRSL</sequence>
<proteinExistence type="predicted"/>
<reference evidence="1" key="1">
    <citation type="submission" date="2023-03" db="EMBL/GenBank/DDBJ databases">
        <title>Massive genome expansion in bonnet fungi (Mycena s.s.) driven by repeated elements and novel gene families across ecological guilds.</title>
        <authorList>
            <consortium name="Lawrence Berkeley National Laboratory"/>
            <person name="Harder C.B."/>
            <person name="Miyauchi S."/>
            <person name="Viragh M."/>
            <person name="Kuo A."/>
            <person name="Thoen E."/>
            <person name="Andreopoulos B."/>
            <person name="Lu D."/>
            <person name="Skrede I."/>
            <person name="Drula E."/>
            <person name="Henrissat B."/>
            <person name="Morin E."/>
            <person name="Kohler A."/>
            <person name="Barry K."/>
            <person name="LaButti K."/>
            <person name="Morin E."/>
            <person name="Salamov A."/>
            <person name="Lipzen A."/>
            <person name="Mereny Z."/>
            <person name="Hegedus B."/>
            <person name="Baldrian P."/>
            <person name="Stursova M."/>
            <person name="Weitz H."/>
            <person name="Taylor A."/>
            <person name="Grigoriev I.V."/>
            <person name="Nagy L.G."/>
            <person name="Martin F."/>
            <person name="Kauserud H."/>
        </authorList>
    </citation>
    <scope>NUCLEOTIDE SEQUENCE</scope>
    <source>
        <strain evidence="1">CBHHK002</strain>
    </source>
</reference>
<organism evidence="1 2">
    <name type="scientific">Mycena albidolilacea</name>
    <dbReference type="NCBI Taxonomy" id="1033008"/>
    <lineage>
        <taxon>Eukaryota</taxon>
        <taxon>Fungi</taxon>
        <taxon>Dikarya</taxon>
        <taxon>Basidiomycota</taxon>
        <taxon>Agaricomycotina</taxon>
        <taxon>Agaricomycetes</taxon>
        <taxon>Agaricomycetidae</taxon>
        <taxon>Agaricales</taxon>
        <taxon>Marasmiineae</taxon>
        <taxon>Mycenaceae</taxon>
        <taxon>Mycena</taxon>
    </lineage>
</organism>
<keyword evidence="2" id="KW-1185">Reference proteome</keyword>